<dbReference type="AlphaFoldDB" id="A0A9X6RMS8"/>
<evidence type="ECO:0000313" key="2">
    <source>
        <dbReference type="EMBL" id="OWA52986.1"/>
    </source>
</evidence>
<name>A0A9X6RMS8_HYPEX</name>
<reference evidence="3" key="1">
    <citation type="submission" date="2017-01" db="EMBL/GenBank/DDBJ databases">
        <title>Comparative genomics of anhydrobiosis in the tardigrade Hypsibius dujardini.</title>
        <authorList>
            <person name="Yoshida Y."/>
            <person name="Koutsovoulos G."/>
            <person name="Laetsch D."/>
            <person name="Stevens L."/>
            <person name="Kumar S."/>
            <person name="Horikawa D."/>
            <person name="Ishino K."/>
            <person name="Komine S."/>
            <person name="Tomita M."/>
            <person name="Blaxter M."/>
            <person name="Arakawa K."/>
        </authorList>
    </citation>
    <scope>NUCLEOTIDE SEQUENCE [LARGE SCALE GENOMIC DNA]</scope>
    <source>
        <strain evidence="3">Z151</strain>
    </source>
</reference>
<evidence type="ECO:0000256" key="1">
    <source>
        <dbReference type="SAM" id="SignalP"/>
    </source>
</evidence>
<protein>
    <recommendedName>
        <fullName evidence="4">SUEL-type lectin domain-containing protein</fullName>
    </recommendedName>
</protein>
<gene>
    <name evidence="2" type="ORF">BV898_17424</name>
</gene>
<keyword evidence="3" id="KW-1185">Reference proteome</keyword>
<comment type="caution">
    <text evidence="2">The sequence shown here is derived from an EMBL/GenBank/DDBJ whole genome shotgun (WGS) entry which is preliminary data.</text>
</comment>
<organism evidence="2 3">
    <name type="scientific">Hypsibius exemplaris</name>
    <name type="common">Freshwater tardigrade</name>
    <dbReference type="NCBI Taxonomy" id="2072580"/>
    <lineage>
        <taxon>Eukaryota</taxon>
        <taxon>Metazoa</taxon>
        <taxon>Ecdysozoa</taxon>
        <taxon>Tardigrada</taxon>
        <taxon>Eutardigrada</taxon>
        <taxon>Parachela</taxon>
        <taxon>Hypsibioidea</taxon>
        <taxon>Hypsibiidae</taxon>
        <taxon>Hypsibius</taxon>
    </lineage>
</organism>
<sequence>MTHTFTCITLVSLLCAFVVFGDSPNGAFTSETTLTIQPGQKDTLKCSPGNVIAVTSAKTNGIPGTSDEGCKETVDITGKVQDKCDWQESCVLSVKTEPKGVACEVGRPLDLVYQCREGEVKPIIPTTQPPRNNKHRGIVPVELLDK</sequence>
<dbReference type="CDD" id="cd22823">
    <property type="entry name" value="Gal_Rha_Lectin"/>
    <property type="match status" value="1"/>
</dbReference>
<proteinExistence type="predicted"/>
<accession>A0A9X6RMS8</accession>
<dbReference type="EMBL" id="MTYJ01000296">
    <property type="protein sequence ID" value="OWA52986.1"/>
    <property type="molecule type" value="Genomic_DNA"/>
</dbReference>
<feature type="signal peptide" evidence="1">
    <location>
        <begin position="1"/>
        <end position="21"/>
    </location>
</feature>
<evidence type="ECO:0000313" key="3">
    <source>
        <dbReference type="Proteomes" id="UP000192578"/>
    </source>
</evidence>
<evidence type="ECO:0008006" key="4">
    <source>
        <dbReference type="Google" id="ProtNLM"/>
    </source>
</evidence>
<keyword evidence="1" id="KW-0732">Signal</keyword>
<dbReference type="Proteomes" id="UP000192578">
    <property type="component" value="Unassembled WGS sequence"/>
</dbReference>
<feature type="chain" id="PRO_5040920544" description="SUEL-type lectin domain-containing protein" evidence="1">
    <location>
        <begin position="22"/>
        <end position="146"/>
    </location>
</feature>